<feature type="compositionally biased region" description="Basic and acidic residues" evidence="2">
    <location>
        <begin position="285"/>
        <end position="294"/>
    </location>
</feature>
<evidence type="ECO:0000313" key="4">
    <source>
        <dbReference type="Proteomes" id="UP000268093"/>
    </source>
</evidence>
<comment type="caution">
    <text evidence="3">The sequence shown here is derived from an EMBL/GenBank/DDBJ whole genome shotgun (WGS) entry which is preliminary data.</text>
</comment>
<feature type="region of interest" description="Disordered" evidence="2">
    <location>
        <begin position="363"/>
        <end position="411"/>
    </location>
</feature>
<dbReference type="AlphaFoldDB" id="A0A433B167"/>
<dbReference type="EMBL" id="RBNI01016451">
    <property type="protein sequence ID" value="RUP08580.1"/>
    <property type="molecule type" value="Genomic_DNA"/>
</dbReference>
<feature type="region of interest" description="Disordered" evidence="2">
    <location>
        <begin position="282"/>
        <end position="308"/>
    </location>
</feature>
<keyword evidence="1" id="KW-0175">Coiled coil</keyword>
<evidence type="ECO:0000256" key="2">
    <source>
        <dbReference type="SAM" id="MobiDB-lite"/>
    </source>
</evidence>
<name>A0A433B167_9FUNG</name>
<sequence>MVPYTVNFPVFRRALPSLHPPHHHHHPSSAIALPTSIIGSNFMNEWAEYRRLQFQARLRKNQKLAAAEGGGAFSIYSGLAGSHGKKIQMHMVKEQNHVMLETLAEIQEKLANINPPRYYRKYAKTKIELQEAVAHIAKLELEIARLRKVNTNLNKFNSLFKKQSGDPNSAATGGMDDEFTQLMDASNPTENDLNATFSITGKAREKSVAVLNTIFRRATTAVNSGAATPAFLRTEANSSVNNSVSNTLTNVAAALAHITESSGNGWPAANAGLRAVERTAPALDKQQRQPEHHSFGRGARGAAVPKRWEHPRQHLRATHAADDVGTSDDVVAPHGDTAVEEVEHGRFRWRRAKFRAIVVRYGTEKGRKEGRKGEEEGGDASREDHEGDDWRADGSEEGIHAESREEGSPLG</sequence>
<protein>
    <submittedName>
        <fullName evidence="3">Uncharacterized protein</fullName>
    </submittedName>
</protein>
<reference evidence="3 4" key="1">
    <citation type="journal article" date="2018" name="New Phytol.">
        <title>Phylogenomics of Endogonaceae and evolution of mycorrhizas within Mucoromycota.</title>
        <authorList>
            <person name="Chang Y."/>
            <person name="Desiro A."/>
            <person name="Na H."/>
            <person name="Sandor L."/>
            <person name="Lipzen A."/>
            <person name="Clum A."/>
            <person name="Barry K."/>
            <person name="Grigoriev I.V."/>
            <person name="Martin F.M."/>
            <person name="Stajich J.E."/>
            <person name="Smith M.E."/>
            <person name="Bonito G."/>
            <person name="Spatafora J.W."/>
        </authorList>
    </citation>
    <scope>NUCLEOTIDE SEQUENCE [LARGE SCALE GENOMIC DNA]</scope>
    <source>
        <strain evidence="3 4">GMNB39</strain>
    </source>
</reference>
<proteinExistence type="predicted"/>
<evidence type="ECO:0000256" key="1">
    <source>
        <dbReference type="SAM" id="Coils"/>
    </source>
</evidence>
<dbReference type="Proteomes" id="UP000268093">
    <property type="component" value="Unassembled WGS sequence"/>
</dbReference>
<feature type="coiled-coil region" evidence="1">
    <location>
        <begin position="122"/>
        <end position="156"/>
    </location>
</feature>
<accession>A0A433B167</accession>
<evidence type="ECO:0000313" key="3">
    <source>
        <dbReference type="EMBL" id="RUP08580.1"/>
    </source>
</evidence>
<organism evidence="3 4">
    <name type="scientific">Jimgerdemannia flammicorona</name>
    <dbReference type="NCBI Taxonomy" id="994334"/>
    <lineage>
        <taxon>Eukaryota</taxon>
        <taxon>Fungi</taxon>
        <taxon>Fungi incertae sedis</taxon>
        <taxon>Mucoromycota</taxon>
        <taxon>Mucoromycotina</taxon>
        <taxon>Endogonomycetes</taxon>
        <taxon>Endogonales</taxon>
        <taxon>Endogonaceae</taxon>
        <taxon>Jimgerdemannia</taxon>
    </lineage>
</organism>
<keyword evidence="4" id="KW-1185">Reference proteome</keyword>
<gene>
    <name evidence="3" type="ORF">BC936DRAFT_140122</name>
</gene>
<dbReference type="OrthoDB" id="415460at2759"/>